<reference evidence="8" key="1">
    <citation type="submission" date="2021-02" db="EMBL/GenBank/DDBJ databases">
        <authorList>
            <person name="Cremers G."/>
            <person name="Picone N."/>
        </authorList>
    </citation>
    <scope>NUCLEOTIDE SEQUENCE</scope>
    <source>
        <strain evidence="8">PQ17</strain>
    </source>
</reference>
<dbReference type="InterPro" id="IPR036277">
    <property type="entry name" value="SMC_hinge_sf"/>
</dbReference>
<gene>
    <name evidence="6 8" type="primary">smc</name>
    <name evidence="8" type="ORF">MPNT_10158</name>
</gene>
<evidence type="ECO:0000256" key="6">
    <source>
        <dbReference type="HAMAP-Rule" id="MF_01894"/>
    </source>
</evidence>
<feature type="coiled-coil region" evidence="6">
    <location>
        <begin position="269"/>
        <end position="352"/>
    </location>
</feature>
<feature type="coiled-coil region" evidence="6">
    <location>
        <begin position="658"/>
        <end position="752"/>
    </location>
</feature>
<dbReference type="GO" id="GO:0005737">
    <property type="term" value="C:cytoplasm"/>
    <property type="evidence" value="ECO:0007669"/>
    <property type="project" value="UniProtKB-SubCell"/>
</dbReference>
<feature type="coiled-coil region" evidence="6">
    <location>
        <begin position="433"/>
        <end position="495"/>
    </location>
</feature>
<feature type="coiled-coil region" evidence="6">
    <location>
        <begin position="802"/>
        <end position="927"/>
    </location>
</feature>
<name>A0A8J2BM07_9BACT</name>
<keyword evidence="5 6" id="KW-0238">DNA-binding</keyword>
<dbReference type="EMBL" id="CAJNOB010000001">
    <property type="protein sequence ID" value="CAF0689244.1"/>
    <property type="molecule type" value="Genomic_DNA"/>
</dbReference>
<evidence type="ECO:0000256" key="4">
    <source>
        <dbReference type="ARBA" id="ARBA00023054"/>
    </source>
</evidence>
<dbReference type="SUPFAM" id="SSF75553">
    <property type="entry name" value="Smc hinge domain"/>
    <property type="match status" value="1"/>
</dbReference>
<dbReference type="PIRSF" id="PIRSF005719">
    <property type="entry name" value="SMC"/>
    <property type="match status" value="1"/>
</dbReference>
<evidence type="ECO:0000313" key="8">
    <source>
        <dbReference type="EMBL" id="CAF0689244.1"/>
    </source>
</evidence>
<evidence type="ECO:0000256" key="3">
    <source>
        <dbReference type="ARBA" id="ARBA00022840"/>
    </source>
</evidence>
<dbReference type="AlphaFoldDB" id="A0A8J2BM07"/>
<dbReference type="GO" id="GO:0005524">
    <property type="term" value="F:ATP binding"/>
    <property type="evidence" value="ECO:0007669"/>
    <property type="project" value="UniProtKB-UniRule"/>
</dbReference>
<evidence type="ECO:0000256" key="2">
    <source>
        <dbReference type="ARBA" id="ARBA00022741"/>
    </source>
</evidence>
<evidence type="ECO:0000313" key="9">
    <source>
        <dbReference type="Proteomes" id="UP000663859"/>
    </source>
</evidence>
<feature type="coiled-coil region" evidence="6">
    <location>
        <begin position="174"/>
        <end position="228"/>
    </location>
</feature>
<dbReference type="GO" id="GO:0007062">
    <property type="term" value="P:sister chromatid cohesion"/>
    <property type="evidence" value="ECO:0007669"/>
    <property type="project" value="InterPro"/>
</dbReference>
<dbReference type="NCBIfam" id="TIGR02168">
    <property type="entry name" value="SMC_prok_B"/>
    <property type="match status" value="1"/>
</dbReference>
<dbReference type="SUPFAM" id="SSF52540">
    <property type="entry name" value="P-loop containing nucleoside triphosphate hydrolases"/>
    <property type="match status" value="1"/>
</dbReference>
<comment type="subunit">
    <text evidence="6">Homodimer.</text>
</comment>
<dbReference type="GO" id="GO:0005694">
    <property type="term" value="C:chromosome"/>
    <property type="evidence" value="ECO:0007669"/>
    <property type="project" value="InterPro"/>
</dbReference>
<dbReference type="InterPro" id="IPR027417">
    <property type="entry name" value="P-loop_NTPase"/>
</dbReference>
<evidence type="ECO:0000256" key="5">
    <source>
        <dbReference type="ARBA" id="ARBA00023125"/>
    </source>
</evidence>
<keyword evidence="2 6" id="KW-0547">Nucleotide-binding</keyword>
<proteinExistence type="inferred from homology"/>
<dbReference type="GO" id="GO:0030261">
    <property type="term" value="P:chromosome condensation"/>
    <property type="evidence" value="ECO:0007669"/>
    <property type="project" value="InterPro"/>
</dbReference>
<comment type="caution">
    <text evidence="8">The sequence shown here is derived from an EMBL/GenBank/DDBJ whole genome shotgun (WGS) entry which is preliminary data.</text>
</comment>
<accession>A0A8J2BM07</accession>
<dbReference type="GO" id="GO:0003677">
    <property type="term" value="F:DNA binding"/>
    <property type="evidence" value="ECO:0007669"/>
    <property type="project" value="UniProtKB-UniRule"/>
</dbReference>
<comment type="domain">
    <text evidence="6">Contains large globular domains required for ATP hydrolysis at each terminus and a third globular domain forming a flexible hinge near the middle of the molecule. These domains are separated by coiled-coil structures.</text>
</comment>
<protein>
    <recommendedName>
        <fullName evidence="6">Chromosome partition protein Smc</fullName>
    </recommendedName>
</protein>
<dbReference type="InterPro" id="IPR024704">
    <property type="entry name" value="SMC"/>
</dbReference>
<dbReference type="GO" id="GO:0016887">
    <property type="term" value="F:ATP hydrolysis activity"/>
    <property type="evidence" value="ECO:0007669"/>
    <property type="project" value="InterPro"/>
</dbReference>
<keyword evidence="3 6" id="KW-0067">ATP-binding</keyword>
<keyword evidence="1 6" id="KW-0963">Cytoplasm</keyword>
<dbReference type="Gene3D" id="3.40.50.300">
    <property type="entry name" value="P-loop containing nucleotide triphosphate hydrolases"/>
    <property type="match status" value="2"/>
</dbReference>
<organism evidence="8 9">
    <name type="scientific">Candidatus Methylacidithermus pantelleriae</name>
    <dbReference type="NCBI Taxonomy" id="2744239"/>
    <lineage>
        <taxon>Bacteria</taxon>
        <taxon>Pseudomonadati</taxon>
        <taxon>Verrucomicrobiota</taxon>
        <taxon>Methylacidiphilae</taxon>
        <taxon>Methylacidiphilales</taxon>
        <taxon>Methylacidiphilaceae</taxon>
        <taxon>Candidatus Methylacidithermus</taxon>
    </lineage>
</organism>
<evidence type="ECO:0000256" key="1">
    <source>
        <dbReference type="ARBA" id="ARBA00022490"/>
    </source>
</evidence>
<dbReference type="RefSeq" id="WP_174581656.1">
    <property type="nucleotide sequence ID" value="NZ_CAJNOB010000001.1"/>
</dbReference>
<comment type="similarity">
    <text evidence="6">Belongs to the SMC family.</text>
</comment>
<comment type="subcellular location">
    <subcellularLocation>
        <location evidence="6">Cytoplasm</location>
    </subcellularLocation>
</comment>
<dbReference type="Proteomes" id="UP000663859">
    <property type="component" value="Unassembled WGS sequence"/>
</dbReference>
<dbReference type="GO" id="GO:0007059">
    <property type="term" value="P:chromosome segregation"/>
    <property type="evidence" value="ECO:0007669"/>
    <property type="project" value="UniProtKB-UniRule"/>
</dbReference>
<dbReference type="InterPro" id="IPR003395">
    <property type="entry name" value="RecF/RecN/SMC_N"/>
</dbReference>
<keyword evidence="4 6" id="KW-0175">Coiled coil</keyword>
<dbReference type="Pfam" id="PF02463">
    <property type="entry name" value="SMC_N"/>
    <property type="match status" value="1"/>
</dbReference>
<dbReference type="PANTHER" id="PTHR43977">
    <property type="entry name" value="STRUCTURAL MAINTENANCE OF CHROMOSOMES PROTEIN 3"/>
    <property type="match status" value="1"/>
</dbReference>
<feature type="binding site" evidence="6">
    <location>
        <begin position="32"/>
        <end position="39"/>
    </location>
    <ligand>
        <name>ATP</name>
        <dbReference type="ChEBI" id="CHEBI:30616"/>
    </ligand>
</feature>
<keyword evidence="9" id="KW-1185">Reference proteome</keyword>
<dbReference type="Gene3D" id="1.10.287.2610">
    <property type="match status" value="1"/>
</dbReference>
<evidence type="ECO:0000259" key="7">
    <source>
        <dbReference type="Pfam" id="PF02463"/>
    </source>
</evidence>
<feature type="domain" description="RecF/RecN/SMC N-terminal" evidence="7">
    <location>
        <begin position="2"/>
        <end position="1154"/>
    </location>
</feature>
<feature type="coiled-coil region" evidence="6">
    <location>
        <begin position="977"/>
        <end position="1033"/>
    </location>
</feature>
<dbReference type="InterPro" id="IPR011890">
    <property type="entry name" value="SMC_prok"/>
</dbReference>
<sequence length="1171" mass="135221">MYLERIRLVGFKSFADPTDVWLHPRLTTVVGPNGCGKSNLCEAIRWVLGEQSSRALRGQEMVDVIFGGTRRRPPRAMAEVSLFFKDCEDVLGEAYSELVLTRRVFRDGKGQYEINRKACRLRDIQWLFLNSGLGSPHYAFVSQQEVDRVLFSTPQERRELLEEAAGIARYRWQREDAGRRLEEVRKALELLGERLSELASQGEGLRRKAEKAKKRQALEERMRALSVALAQRLYWDRQSRRRALKERWLELQREEERLFAEETACQTQLRELGRKRELLRQERERVFQDLQELRDREEETKRKRSELERTLGELRQAEARLTERESQLYRLQDEIRQELLSLEERERKALEKAAAVGKLPTELSMELASIERILEEVEVEGAELTRLVDWVEEEERVGIQALARKEAHLEKLIFMGKQWDEKRVLLETRAGELLSQEKTIQELQEKLAKEAELIQRELKAWEKEKEVLSARLAQLREEEKALLQAQAELDARQKKVAVGSPALPQNRGGLPPAAFGQCFLGQVWQGLETTVGYERAIYSLLGSWAHAWVVRQADCLREIASSPERSEDLLLGPWVTFDREHPVEVRDGREAGSFVRWKEGWEGLSYLLANAFVAKDWEDVFQIQAQFSGARIATLDGWVWEDGGRRLRRVTAENPWGMEKEREELKQTQEKIQREQAQNQELLGRVQRELEDLESAIAGLRSRLAEIGSEGKRLLDRLEELSGERERVEEEIVSLRQKEDQLRREKEASEQTLFFLQGELGPLSSLRGALKQWQARWTKTREELMGRNAEERQKRQRELWERAFWEEELGRLQDQKRGLLQRLEGVEKALEELAGEKARVGRSLETSQGEWESWVQALERELVERREKEKKAKEYEELEQTLWKEEESCRTRWEECERQREERGKLRHELDLEMARQEVFLAQLEEEIVSKGGSLPGEAPPDGLAARPEAELQAELVTVRDQWQRLGPADPEAVEELQKWEERVRLLESQKDDLVEAQRLIDEGLAQMDQEARKRLQDTVEAAAREFETLCRRLLGGGDARIELVGSEDPLEAGIEIVVSPPGKRLRSLSLLSGGERALASLAFLFGLSRVRPSPVCVLDEVDASLDDANVERFVCLLQELSSQSQLLVITHHPKSVACADAVVGVTMEEPGVSKLIRLSWEPLCGEGTGG</sequence>
<comment type="function">
    <text evidence="6">Required for chromosome condensation and partitioning.</text>
</comment>
<dbReference type="HAMAP" id="MF_01894">
    <property type="entry name" value="Smc_prok"/>
    <property type="match status" value="1"/>
</dbReference>
<dbReference type="GO" id="GO:0006260">
    <property type="term" value="P:DNA replication"/>
    <property type="evidence" value="ECO:0007669"/>
    <property type="project" value="UniProtKB-UniRule"/>
</dbReference>